<evidence type="ECO:0000259" key="3">
    <source>
        <dbReference type="PROSITE" id="PS51085"/>
    </source>
</evidence>
<accession>A0A1I3YXC1</accession>
<evidence type="ECO:0000256" key="2">
    <source>
        <dbReference type="ARBA" id="ARBA00022827"/>
    </source>
</evidence>
<dbReference type="GO" id="GO:0051536">
    <property type="term" value="F:iron-sulfur cluster binding"/>
    <property type="evidence" value="ECO:0007669"/>
    <property type="project" value="InterPro"/>
</dbReference>
<dbReference type="InterPro" id="IPR001041">
    <property type="entry name" value="2Fe-2S_ferredoxin-type"/>
</dbReference>
<keyword evidence="2" id="KW-0274">FAD</keyword>
<keyword evidence="5" id="KW-1185">Reference proteome</keyword>
<proteinExistence type="predicted"/>
<dbReference type="STRING" id="1884381.SAMN05518846_11252"/>
<dbReference type="CDD" id="cd00207">
    <property type="entry name" value="fer2"/>
    <property type="match status" value="1"/>
</dbReference>
<protein>
    <submittedName>
        <fullName evidence="4">Ferredoxin, 2Fe-2S</fullName>
    </submittedName>
</protein>
<dbReference type="PROSITE" id="PS51085">
    <property type="entry name" value="2FE2S_FER_2"/>
    <property type="match status" value="1"/>
</dbReference>
<dbReference type="Pfam" id="PF00111">
    <property type="entry name" value="Fer2"/>
    <property type="match status" value="1"/>
</dbReference>
<evidence type="ECO:0000256" key="1">
    <source>
        <dbReference type="ARBA" id="ARBA00022630"/>
    </source>
</evidence>
<dbReference type="EMBL" id="FORT01000012">
    <property type="protein sequence ID" value="SFK36009.1"/>
    <property type="molecule type" value="Genomic_DNA"/>
</dbReference>
<dbReference type="InterPro" id="IPR012675">
    <property type="entry name" value="Beta-grasp_dom_sf"/>
</dbReference>
<sequence>MGRVTFLPSGKSIKSRSGQTMVSAAAAARVVIPQRCGGHASCLMCRIVLESGELSPPSQLERRKMPEKDLAQGIRLGCQAKATDKDCTIRIPEGRLKSVVQAALERQREENED</sequence>
<dbReference type="PANTHER" id="PTHR43644:SF1">
    <property type="entry name" value="NAD(P)H-FLAVIN REDUCTASE"/>
    <property type="match status" value="1"/>
</dbReference>
<dbReference type="Gene3D" id="3.10.20.30">
    <property type="match status" value="1"/>
</dbReference>
<name>A0A1I3YXC1_9BACL</name>
<dbReference type="SUPFAM" id="SSF54292">
    <property type="entry name" value="2Fe-2S ferredoxin-like"/>
    <property type="match status" value="1"/>
</dbReference>
<feature type="domain" description="2Fe-2S ferredoxin-type" evidence="3">
    <location>
        <begin position="2"/>
        <end position="95"/>
    </location>
</feature>
<dbReference type="PANTHER" id="PTHR43644">
    <property type="entry name" value="NA(+)-TRANSLOCATING NADH-QUINONE REDUCTASE SUBUNIT"/>
    <property type="match status" value="1"/>
</dbReference>
<dbReference type="InterPro" id="IPR036010">
    <property type="entry name" value="2Fe-2S_ferredoxin-like_sf"/>
</dbReference>
<gene>
    <name evidence="4" type="ORF">SAMN05518846_11252</name>
</gene>
<dbReference type="GeneID" id="301130669"/>
<evidence type="ECO:0000313" key="4">
    <source>
        <dbReference type="EMBL" id="SFK36009.1"/>
    </source>
</evidence>
<dbReference type="AlphaFoldDB" id="A0A1I3YXC1"/>
<organism evidence="4 5">
    <name type="scientific">Brevibacillus centrosporus</name>
    <dbReference type="NCBI Taxonomy" id="54910"/>
    <lineage>
        <taxon>Bacteria</taxon>
        <taxon>Bacillati</taxon>
        <taxon>Bacillota</taxon>
        <taxon>Bacilli</taxon>
        <taxon>Bacillales</taxon>
        <taxon>Paenibacillaceae</taxon>
        <taxon>Brevibacillus</taxon>
    </lineage>
</organism>
<evidence type="ECO:0000313" key="5">
    <source>
        <dbReference type="Proteomes" id="UP000198915"/>
    </source>
</evidence>
<keyword evidence="1" id="KW-0285">Flavoprotein</keyword>
<reference evidence="5" key="1">
    <citation type="submission" date="2016-10" db="EMBL/GenBank/DDBJ databases">
        <authorList>
            <person name="Varghese N."/>
            <person name="Submissions S."/>
        </authorList>
    </citation>
    <scope>NUCLEOTIDE SEQUENCE [LARGE SCALE GENOMIC DNA]</scope>
    <source>
        <strain evidence="5">OK042</strain>
    </source>
</reference>
<dbReference type="Proteomes" id="UP000198915">
    <property type="component" value="Unassembled WGS sequence"/>
</dbReference>
<dbReference type="RefSeq" id="WP_092272112.1">
    <property type="nucleotide sequence ID" value="NZ_BJOE01000009.1"/>
</dbReference>